<dbReference type="Proteomes" id="UP000308199">
    <property type="component" value="Unassembled WGS sequence"/>
</dbReference>
<dbReference type="AlphaFoldDB" id="A0A4S4KS20"/>
<evidence type="ECO:0000256" key="3">
    <source>
        <dbReference type="ARBA" id="ARBA00010617"/>
    </source>
</evidence>
<evidence type="ECO:0000256" key="6">
    <source>
        <dbReference type="ARBA" id="ARBA00023002"/>
    </source>
</evidence>
<dbReference type="CDD" id="cd11065">
    <property type="entry name" value="CYP64-like"/>
    <property type="match status" value="1"/>
</dbReference>
<dbReference type="SUPFAM" id="SSF48264">
    <property type="entry name" value="Cytochrome P450"/>
    <property type="match status" value="2"/>
</dbReference>
<evidence type="ECO:0000256" key="7">
    <source>
        <dbReference type="ARBA" id="ARBA00023004"/>
    </source>
</evidence>
<dbReference type="InterPro" id="IPR050364">
    <property type="entry name" value="Cytochrome_P450_fung"/>
</dbReference>
<feature type="compositionally biased region" description="Polar residues" evidence="11">
    <location>
        <begin position="514"/>
        <end position="526"/>
    </location>
</feature>
<dbReference type="GO" id="GO:0004497">
    <property type="term" value="F:monooxygenase activity"/>
    <property type="evidence" value="ECO:0007669"/>
    <property type="project" value="UniProtKB-KW"/>
</dbReference>
<feature type="region of interest" description="Disordered" evidence="11">
    <location>
        <begin position="164"/>
        <end position="184"/>
    </location>
</feature>
<comment type="pathway">
    <text evidence="2">Secondary metabolite biosynthesis.</text>
</comment>
<evidence type="ECO:0000256" key="5">
    <source>
        <dbReference type="ARBA" id="ARBA00022723"/>
    </source>
</evidence>
<reference evidence="12 13" key="1">
    <citation type="submission" date="2019-02" db="EMBL/GenBank/DDBJ databases">
        <title>Genome sequencing of the rare red list fungi Phellinidium pouzarii.</title>
        <authorList>
            <person name="Buettner E."/>
            <person name="Kellner H."/>
        </authorList>
    </citation>
    <scope>NUCLEOTIDE SEQUENCE [LARGE SCALE GENOMIC DNA]</scope>
    <source>
        <strain evidence="12 13">DSM 108285</strain>
    </source>
</reference>
<name>A0A4S4KS20_9AGAM</name>
<dbReference type="PROSITE" id="PS00086">
    <property type="entry name" value="CYTOCHROME_P450"/>
    <property type="match status" value="1"/>
</dbReference>
<evidence type="ECO:0000256" key="11">
    <source>
        <dbReference type="SAM" id="MobiDB-lite"/>
    </source>
</evidence>
<sequence length="652" mass="70945">MAIELNLRLSVEVEVEVEVEDELTSLPGQRGQRSPPSLPQYAMHASLLYATDALLAAIGVLLIRRILACRRPSTASEQAPLPPGPPRAPLIGNLLDVPTGRAWLGWAAHATRFGALSSLSLFGTHLVVLHDPAAAAALFEHRSAVFSDRPARRLRRRDVWLGQHPRPPALRRGLPSVQEGAPPGEQRAPPLLSQLFLFALAACKAALACKATHLLAAVIGTPAALSKFHSLIEIETRRFLLRVLDDKANLLKHIQTSAGAIIVRMAYGYTIEPTGRDPLVALADKGIAQISMAAQPGAFLVDILPFLRHIPEWIPGAGFQKTARRFRATVTELVEKPYAFVRQQIAVSAAAPSYVSALLEKFDPEGRGSLTPDEERVVKWSASSLYTGGADTTVSAIQSFFLAMLMHPHVLARAQAEVDAVTGGHGARLPTFEDRERLPYVNALVKEVLRWAPIAPMGLPHVNTEEVHYGGYRIPRGSIVMPNIWHYAHDPDVYDSPFDFRPERFLSDSERDSGVQTKAETKANGNGKSGAGSPPQRDVRDFVFGFGRRICPGKELADATLFMFIAASLAAFDMRGSEGAKAARFAFAPGTITHPENFAIDATPRSAAAEALVRAVEVEHPWDTHDAEHLAHLDWRRGLVDGSFEDGRAACV</sequence>
<keyword evidence="13" id="KW-1185">Reference proteome</keyword>
<gene>
    <name evidence="12" type="ORF">EW145_g6967</name>
</gene>
<feature type="region of interest" description="Disordered" evidence="11">
    <location>
        <begin position="508"/>
        <end position="536"/>
    </location>
</feature>
<feature type="binding site" description="axial binding residue" evidence="9">
    <location>
        <position position="551"/>
    </location>
    <ligand>
        <name>heme</name>
        <dbReference type="ChEBI" id="CHEBI:30413"/>
    </ligand>
    <ligandPart>
        <name>Fe</name>
        <dbReference type="ChEBI" id="CHEBI:18248"/>
    </ligandPart>
</feature>
<dbReference type="EMBL" id="SGPK01000603">
    <property type="protein sequence ID" value="THH01147.1"/>
    <property type="molecule type" value="Genomic_DNA"/>
</dbReference>
<dbReference type="PRINTS" id="PR00385">
    <property type="entry name" value="P450"/>
</dbReference>
<dbReference type="GO" id="GO:0020037">
    <property type="term" value="F:heme binding"/>
    <property type="evidence" value="ECO:0007669"/>
    <property type="project" value="InterPro"/>
</dbReference>
<dbReference type="InterPro" id="IPR017972">
    <property type="entry name" value="Cyt_P450_CS"/>
</dbReference>
<evidence type="ECO:0000313" key="13">
    <source>
        <dbReference type="Proteomes" id="UP000308199"/>
    </source>
</evidence>
<dbReference type="PANTHER" id="PTHR46300:SF12">
    <property type="entry name" value="P450, PUTATIVE (EUROFUNG)-RELATED"/>
    <property type="match status" value="1"/>
</dbReference>
<evidence type="ECO:0000256" key="8">
    <source>
        <dbReference type="ARBA" id="ARBA00023033"/>
    </source>
</evidence>
<dbReference type="GO" id="GO:0005506">
    <property type="term" value="F:iron ion binding"/>
    <property type="evidence" value="ECO:0007669"/>
    <property type="project" value="InterPro"/>
</dbReference>
<accession>A0A4S4KS20</accession>
<dbReference type="Gene3D" id="1.10.630.10">
    <property type="entry name" value="Cytochrome P450"/>
    <property type="match status" value="1"/>
</dbReference>
<dbReference type="InterPro" id="IPR002401">
    <property type="entry name" value="Cyt_P450_E_grp-I"/>
</dbReference>
<comment type="similarity">
    <text evidence="3 10">Belongs to the cytochrome P450 family.</text>
</comment>
<keyword evidence="4 9" id="KW-0349">Heme</keyword>
<evidence type="ECO:0000256" key="1">
    <source>
        <dbReference type="ARBA" id="ARBA00001971"/>
    </source>
</evidence>
<evidence type="ECO:0008006" key="14">
    <source>
        <dbReference type="Google" id="ProtNLM"/>
    </source>
</evidence>
<evidence type="ECO:0000256" key="9">
    <source>
        <dbReference type="PIRSR" id="PIRSR602401-1"/>
    </source>
</evidence>
<keyword evidence="7 9" id="KW-0408">Iron</keyword>
<keyword evidence="8 10" id="KW-0503">Monooxygenase</keyword>
<dbReference type="PRINTS" id="PR00463">
    <property type="entry name" value="EP450I"/>
</dbReference>
<proteinExistence type="inferred from homology"/>
<organism evidence="12 13">
    <name type="scientific">Phellinidium pouzarii</name>
    <dbReference type="NCBI Taxonomy" id="167371"/>
    <lineage>
        <taxon>Eukaryota</taxon>
        <taxon>Fungi</taxon>
        <taxon>Dikarya</taxon>
        <taxon>Basidiomycota</taxon>
        <taxon>Agaricomycotina</taxon>
        <taxon>Agaricomycetes</taxon>
        <taxon>Hymenochaetales</taxon>
        <taxon>Hymenochaetaceae</taxon>
        <taxon>Phellinidium</taxon>
    </lineage>
</organism>
<evidence type="ECO:0000313" key="12">
    <source>
        <dbReference type="EMBL" id="THH01147.1"/>
    </source>
</evidence>
<comment type="cofactor">
    <cofactor evidence="1 9">
        <name>heme</name>
        <dbReference type="ChEBI" id="CHEBI:30413"/>
    </cofactor>
</comment>
<dbReference type="InterPro" id="IPR036396">
    <property type="entry name" value="Cyt_P450_sf"/>
</dbReference>
<evidence type="ECO:0000256" key="10">
    <source>
        <dbReference type="RuleBase" id="RU000461"/>
    </source>
</evidence>
<dbReference type="InterPro" id="IPR001128">
    <property type="entry name" value="Cyt_P450"/>
</dbReference>
<evidence type="ECO:0000256" key="2">
    <source>
        <dbReference type="ARBA" id="ARBA00005179"/>
    </source>
</evidence>
<comment type="caution">
    <text evidence="12">The sequence shown here is derived from an EMBL/GenBank/DDBJ whole genome shotgun (WGS) entry which is preliminary data.</text>
</comment>
<dbReference type="GO" id="GO:0016705">
    <property type="term" value="F:oxidoreductase activity, acting on paired donors, with incorporation or reduction of molecular oxygen"/>
    <property type="evidence" value="ECO:0007669"/>
    <property type="project" value="InterPro"/>
</dbReference>
<keyword evidence="5 9" id="KW-0479">Metal-binding</keyword>
<dbReference type="PANTHER" id="PTHR46300">
    <property type="entry name" value="P450, PUTATIVE (EUROFUNG)-RELATED-RELATED"/>
    <property type="match status" value="1"/>
</dbReference>
<dbReference type="Pfam" id="PF00067">
    <property type="entry name" value="p450"/>
    <property type="match status" value="1"/>
</dbReference>
<protein>
    <recommendedName>
        <fullName evidence="14">Cytochrome P450</fullName>
    </recommendedName>
</protein>
<evidence type="ECO:0000256" key="4">
    <source>
        <dbReference type="ARBA" id="ARBA00022617"/>
    </source>
</evidence>
<dbReference type="OrthoDB" id="2789670at2759"/>
<keyword evidence="6 10" id="KW-0560">Oxidoreductase</keyword>